<dbReference type="InterPro" id="IPR036390">
    <property type="entry name" value="WH_DNA-bd_sf"/>
</dbReference>
<proteinExistence type="predicted"/>
<evidence type="ECO:0000256" key="3">
    <source>
        <dbReference type="ARBA" id="ARBA00023163"/>
    </source>
</evidence>
<feature type="domain" description="HTH arsR-type" evidence="4">
    <location>
        <begin position="1"/>
        <end position="87"/>
    </location>
</feature>
<evidence type="ECO:0000313" key="6">
    <source>
        <dbReference type="Proteomes" id="UP001374803"/>
    </source>
</evidence>
<dbReference type="PROSITE" id="PS50987">
    <property type="entry name" value="HTH_ARSR_2"/>
    <property type="match status" value="1"/>
</dbReference>
<sequence>MDVFAAIAEPSRRLLLEQLVAGGRTAGELVEALPALSQPGVSKHLRVLREVGLVDVRVDAQRRVYTLRAERLAEVDTWLEPYRKLWTWHLDALEAHLDSKTKGSKKK</sequence>
<evidence type="ECO:0000256" key="1">
    <source>
        <dbReference type="ARBA" id="ARBA00023015"/>
    </source>
</evidence>
<dbReference type="SUPFAM" id="SSF46785">
    <property type="entry name" value="Winged helix' DNA-binding domain"/>
    <property type="match status" value="1"/>
</dbReference>
<keyword evidence="2" id="KW-0238">DNA-binding</keyword>
<dbReference type="InterPro" id="IPR001845">
    <property type="entry name" value="HTH_ArsR_DNA-bd_dom"/>
</dbReference>
<dbReference type="PRINTS" id="PR00778">
    <property type="entry name" value="HTHARSR"/>
</dbReference>
<dbReference type="EMBL" id="CP089983">
    <property type="protein sequence ID" value="WXB05589.1"/>
    <property type="molecule type" value="Genomic_DNA"/>
</dbReference>
<dbReference type="SMART" id="SM00418">
    <property type="entry name" value="HTH_ARSR"/>
    <property type="match status" value="1"/>
</dbReference>
<keyword evidence="3" id="KW-0804">Transcription</keyword>
<dbReference type="Proteomes" id="UP001374803">
    <property type="component" value="Chromosome"/>
</dbReference>
<organism evidence="5 6">
    <name type="scientific">Pendulispora rubella</name>
    <dbReference type="NCBI Taxonomy" id="2741070"/>
    <lineage>
        <taxon>Bacteria</taxon>
        <taxon>Pseudomonadati</taxon>
        <taxon>Myxococcota</taxon>
        <taxon>Myxococcia</taxon>
        <taxon>Myxococcales</taxon>
        <taxon>Sorangiineae</taxon>
        <taxon>Pendulisporaceae</taxon>
        <taxon>Pendulispora</taxon>
    </lineage>
</organism>
<name>A0ABZ2L3Q8_9BACT</name>
<dbReference type="InterPro" id="IPR011991">
    <property type="entry name" value="ArsR-like_HTH"/>
</dbReference>
<dbReference type="InterPro" id="IPR036388">
    <property type="entry name" value="WH-like_DNA-bd_sf"/>
</dbReference>
<dbReference type="RefSeq" id="WP_394835235.1">
    <property type="nucleotide sequence ID" value="NZ_CP089929.1"/>
</dbReference>
<protein>
    <submittedName>
        <fullName evidence="5">Metalloregulator ArsR/SmtB family transcription factor</fullName>
    </submittedName>
</protein>
<evidence type="ECO:0000259" key="4">
    <source>
        <dbReference type="PROSITE" id="PS50987"/>
    </source>
</evidence>
<dbReference type="PANTHER" id="PTHR33154:SF33">
    <property type="entry name" value="TRANSCRIPTIONAL REPRESSOR SDPR"/>
    <property type="match status" value="1"/>
</dbReference>
<dbReference type="NCBIfam" id="NF033788">
    <property type="entry name" value="HTH_metalloreg"/>
    <property type="match status" value="1"/>
</dbReference>
<reference evidence="5" key="1">
    <citation type="submission" date="2021-12" db="EMBL/GenBank/DDBJ databases">
        <title>Discovery of the Pendulisporaceae a myxobacterial family with distinct sporulation behavior and unique specialized metabolism.</title>
        <authorList>
            <person name="Garcia R."/>
            <person name="Popoff A."/>
            <person name="Bader C.D."/>
            <person name="Loehr J."/>
            <person name="Walesch S."/>
            <person name="Walt C."/>
            <person name="Boldt J."/>
            <person name="Bunk B."/>
            <person name="Haeckl F.J.F.P.J."/>
            <person name="Gunesch A.P."/>
            <person name="Birkelbach J."/>
            <person name="Nuebel U."/>
            <person name="Pietschmann T."/>
            <person name="Bach T."/>
            <person name="Mueller R."/>
        </authorList>
    </citation>
    <scope>NUCLEOTIDE SEQUENCE</scope>
    <source>
        <strain evidence="5">MSr11367</strain>
    </source>
</reference>
<keyword evidence="6" id="KW-1185">Reference proteome</keyword>
<dbReference type="Pfam" id="PF12840">
    <property type="entry name" value="HTH_20"/>
    <property type="match status" value="1"/>
</dbReference>
<accession>A0ABZ2L3Q8</accession>
<evidence type="ECO:0000313" key="5">
    <source>
        <dbReference type="EMBL" id="WXB05589.1"/>
    </source>
</evidence>
<dbReference type="PANTHER" id="PTHR33154">
    <property type="entry name" value="TRANSCRIPTIONAL REGULATOR, ARSR FAMILY"/>
    <property type="match status" value="1"/>
</dbReference>
<evidence type="ECO:0000256" key="2">
    <source>
        <dbReference type="ARBA" id="ARBA00023125"/>
    </source>
</evidence>
<dbReference type="CDD" id="cd00090">
    <property type="entry name" value="HTH_ARSR"/>
    <property type="match status" value="1"/>
</dbReference>
<keyword evidence="1" id="KW-0805">Transcription regulation</keyword>
<gene>
    <name evidence="5" type="ORF">LVJ94_52930</name>
</gene>
<dbReference type="Gene3D" id="1.10.10.10">
    <property type="entry name" value="Winged helix-like DNA-binding domain superfamily/Winged helix DNA-binding domain"/>
    <property type="match status" value="1"/>
</dbReference>
<dbReference type="InterPro" id="IPR051081">
    <property type="entry name" value="HTH_MetalResp_TranReg"/>
</dbReference>